<dbReference type="Proteomes" id="UP000249293">
    <property type="component" value="Chromosome 1"/>
</dbReference>
<dbReference type="EMBL" id="CP028773">
    <property type="protein sequence ID" value="AWU73528.1"/>
    <property type="molecule type" value="Genomic_DNA"/>
</dbReference>
<gene>
    <name evidence="1" type="ORF">C5L36_0A01340</name>
</gene>
<dbReference type="AlphaFoldDB" id="A0A2U9QX04"/>
<organism evidence="1 2">
    <name type="scientific">Pichia kudriavzevii</name>
    <name type="common">Yeast</name>
    <name type="synonym">Issatchenkia orientalis</name>
    <dbReference type="NCBI Taxonomy" id="4909"/>
    <lineage>
        <taxon>Eukaryota</taxon>
        <taxon>Fungi</taxon>
        <taxon>Dikarya</taxon>
        <taxon>Ascomycota</taxon>
        <taxon>Saccharomycotina</taxon>
        <taxon>Pichiomycetes</taxon>
        <taxon>Pichiales</taxon>
        <taxon>Pichiaceae</taxon>
        <taxon>Pichia</taxon>
    </lineage>
</organism>
<sequence>MQLYNHIRFIPIRNAQRNINCNNSIPCCGCPFFLSHNCQKGGNPPSYALHRRVDIDIDIDIFFPPPPQKPTLLHRRVASSSRFPKTVLKYKPYAAFLFFLFFFQKHHGKKNTSNDFWPTLDDLSVSRLLGSDNCFPFPFSFFPPPPTQSLTVEIPKEAILTRERVALPIVFFP</sequence>
<dbReference type="KEGG" id="pkz:C5L36_0A01340"/>
<dbReference type="VEuPathDB" id="FungiDB:C5L36_0A01340"/>
<dbReference type="RefSeq" id="XP_029319005.1">
    <property type="nucleotide sequence ID" value="XM_029463145.1"/>
</dbReference>
<evidence type="ECO:0000313" key="1">
    <source>
        <dbReference type="EMBL" id="AWU73528.1"/>
    </source>
</evidence>
<proteinExistence type="predicted"/>
<protein>
    <submittedName>
        <fullName evidence="1">Uncharacterized protein</fullName>
    </submittedName>
</protein>
<reference evidence="1 2" key="1">
    <citation type="submission" date="2018-06" db="EMBL/GenBank/DDBJ databases">
        <title>Population genomics shows no distinction between pathogenic Candida krusei and environmental Pichia kudriavzevii: One species, four names.</title>
        <authorList>
            <person name="Douglass A.P."/>
            <person name="Offei B."/>
            <person name="Braun-Galleani S."/>
            <person name="Coughlan A.Y."/>
            <person name="Martos A."/>
            <person name="Ortiz-Merino R.A."/>
            <person name="Byrne K.P."/>
            <person name="Wolfe K.H."/>
        </authorList>
    </citation>
    <scope>NUCLEOTIDE SEQUENCE [LARGE SCALE GENOMIC DNA]</scope>
    <source>
        <strain evidence="1 2">CBS573</strain>
    </source>
</reference>
<dbReference type="GeneID" id="40381238"/>
<accession>A0A2U9QX04</accession>
<keyword evidence="2" id="KW-1185">Reference proteome</keyword>
<name>A0A2U9QX04_PICKU</name>
<evidence type="ECO:0000313" key="2">
    <source>
        <dbReference type="Proteomes" id="UP000249293"/>
    </source>
</evidence>